<dbReference type="Pfam" id="PF13343">
    <property type="entry name" value="SBP_bac_6"/>
    <property type="match status" value="1"/>
</dbReference>
<protein>
    <submittedName>
        <fullName evidence="3">ABC transporter substrate-binding protein</fullName>
    </submittedName>
</protein>
<dbReference type="GO" id="GO:0030975">
    <property type="term" value="F:thiamine binding"/>
    <property type="evidence" value="ECO:0007669"/>
    <property type="project" value="TreeGrafter"/>
</dbReference>
<dbReference type="GO" id="GO:0030976">
    <property type="term" value="F:thiamine pyrophosphate binding"/>
    <property type="evidence" value="ECO:0007669"/>
    <property type="project" value="TreeGrafter"/>
</dbReference>
<sequence length="383" mass="41422">MTLKQRISVFTGLALFASASLGLSACGSSAANAESAENKAKYQAATSIDDFDGMEGLEKAAIAEGQLNVIALPHDWSNWGGVLESFKKKYPEIKVNEQNPNASSKEEIDAIKTNQGTDKAPDTVDVGIAVATESTQYFAAYETQGAKNIDPALKQKDNLYTPDYTGVMSVGWNKTKYGDISKIEDLKDPKFKGVVSLNGKPAEAGAAFNGFLMANLANGGDLNNLQPGLDFFTELKKLGNLNTIDVTSATIDSGQTAAIFDWSYNQASTRDRLKAQGVEWGIIVFPGSEVGSYYQQAINKEAPHPAAARLWQEFLYSPEAQNLWMKGGAMPVLMAQMEKDGTIDAEAKATLVETSQPPLTYSAEDSSRITKWLQENWDKAIGN</sequence>
<feature type="signal peptide" evidence="2">
    <location>
        <begin position="1"/>
        <end position="30"/>
    </location>
</feature>
<dbReference type="GO" id="GO:0030288">
    <property type="term" value="C:outer membrane-bounded periplasmic space"/>
    <property type="evidence" value="ECO:0007669"/>
    <property type="project" value="TreeGrafter"/>
</dbReference>
<dbReference type="AlphaFoldDB" id="A0A7K0K4I8"/>
<dbReference type="GO" id="GO:0015888">
    <property type="term" value="P:thiamine transport"/>
    <property type="evidence" value="ECO:0007669"/>
    <property type="project" value="TreeGrafter"/>
</dbReference>
<reference evidence="3 4" key="1">
    <citation type="submission" date="2019-08" db="EMBL/GenBank/DDBJ databases">
        <title>In-depth cultivation of the pig gut microbiome towards novel bacterial diversity and tailored functional studies.</title>
        <authorList>
            <person name="Wylensek D."/>
            <person name="Hitch T.C.A."/>
            <person name="Clavel T."/>
        </authorList>
    </citation>
    <scope>NUCLEOTIDE SEQUENCE [LARGE SCALE GENOMIC DNA]</scope>
    <source>
        <strain evidence="3 4">RF-GAM-744-WT-7</strain>
    </source>
</reference>
<dbReference type="PROSITE" id="PS51257">
    <property type="entry name" value="PROKAR_LIPOPROTEIN"/>
    <property type="match status" value="1"/>
</dbReference>
<gene>
    <name evidence="3" type="ORF">FYJ63_09185</name>
</gene>
<dbReference type="Gene3D" id="3.40.190.10">
    <property type="entry name" value="Periplasmic binding protein-like II"/>
    <property type="match status" value="2"/>
</dbReference>
<feature type="chain" id="PRO_5029779287" evidence="2">
    <location>
        <begin position="31"/>
        <end position="383"/>
    </location>
</feature>
<evidence type="ECO:0000256" key="1">
    <source>
        <dbReference type="ARBA" id="ARBA00022729"/>
    </source>
</evidence>
<evidence type="ECO:0000313" key="3">
    <source>
        <dbReference type="EMBL" id="MST50393.1"/>
    </source>
</evidence>
<dbReference type="EMBL" id="VUMY01000018">
    <property type="protein sequence ID" value="MST50393.1"/>
    <property type="molecule type" value="Genomic_DNA"/>
</dbReference>
<dbReference type="PANTHER" id="PTHR30006:SF2">
    <property type="entry name" value="ABC TRANSPORTER SUBSTRATE-BINDING PROTEIN"/>
    <property type="match status" value="1"/>
</dbReference>
<dbReference type="Proteomes" id="UP000442535">
    <property type="component" value="Unassembled WGS sequence"/>
</dbReference>
<evidence type="ECO:0000256" key="2">
    <source>
        <dbReference type="SAM" id="SignalP"/>
    </source>
</evidence>
<proteinExistence type="predicted"/>
<comment type="caution">
    <text evidence="3">The sequence shown here is derived from an EMBL/GenBank/DDBJ whole genome shotgun (WGS) entry which is preliminary data.</text>
</comment>
<evidence type="ECO:0000313" key="4">
    <source>
        <dbReference type="Proteomes" id="UP000442535"/>
    </source>
</evidence>
<dbReference type="PANTHER" id="PTHR30006">
    <property type="entry name" value="THIAMINE-BINDING PERIPLASMIC PROTEIN-RELATED"/>
    <property type="match status" value="1"/>
</dbReference>
<name>A0A7K0K4I8_9ACTO</name>
<dbReference type="SUPFAM" id="SSF53850">
    <property type="entry name" value="Periplasmic binding protein-like II"/>
    <property type="match status" value="1"/>
</dbReference>
<organism evidence="3 4">
    <name type="scientific">Mobiluncus porci</name>
    <dbReference type="NCBI Taxonomy" id="2652278"/>
    <lineage>
        <taxon>Bacteria</taxon>
        <taxon>Bacillati</taxon>
        <taxon>Actinomycetota</taxon>
        <taxon>Actinomycetes</taxon>
        <taxon>Actinomycetales</taxon>
        <taxon>Actinomycetaceae</taxon>
        <taxon>Mobiluncus</taxon>
    </lineage>
</organism>
<keyword evidence="1 2" id="KW-0732">Signal</keyword>
<keyword evidence="4" id="KW-1185">Reference proteome</keyword>
<accession>A0A7K0K4I8</accession>